<organism evidence="2 3">
    <name type="scientific">Desulfomicrobium apsheronum</name>
    <dbReference type="NCBI Taxonomy" id="52560"/>
    <lineage>
        <taxon>Bacteria</taxon>
        <taxon>Pseudomonadati</taxon>
        <taxon>Thermodesulfobacteriota</taxon>
        <taxon>Desulfovibrionia</taxon>
        <taxon>Desulfovibrionales</taxon>
        <taxon>Desulfomicrobiaceae</taxon>
        <taxon>Desulfomicrobium</taxon>
    </lineage>
</organism>
<dbReference type="STRING" id="52560.SAMN04488082_11128"/>
<gene>
    <name evidence="2" type="ORF">SAMN04488082_11128</name>
</gene>
<protein>
    <recommendedName>
        <fullName evidence="4">Outer membrane lipoprotein-sorting protein</fullName>
    </recommendedName>
</protein>
<evidence type="ECO:0000256" key="1">
    <source>
        <dbReference type="SAM" id="SignalP"/>
    </source>
</evidence>
<sequence>MKWIVTAVLLVNLGCAGMANQQPRSELPTSPLAATLSQYRDPARNGLLLRHSVRLRIPGRGLDQTFSGIMRFDHNGDSIRLVGMAGFGMKLFDLSISQEAVETHFISPGLSRINNLPEHIAFCARRIWLAPQPEIGNGFRRIEDTTYIYGIHDGQRIEHEYLKETLTAIRSLGPDEYWEIQYLERMTDTQEPSRIIFKDSHRRYSVDVRLIEQRMTSS</sequence>
<name>A0A1I3VVF1_9BACT</name>
<proteinExistence type="predicted"/>
<dbReference type="OrthoDB" id="5470513at2"/>
<dbReference type="RefSeq" id="WP_092375513.1">
    <property type="nucleotide sequence ID" value="NZ_FORX01000011.1"/>
</dbReference>
<evidence type="ECO:0000313" key="2">
    <source>
        <dbReference type="EMBL" id="SFJ98287.1"/>
    </source>
</evidence>
<dbReference type="Proteomes" id="UP000198635">
    <property type="component" value="Unassembled WGS sequence"/>
</dbReference>
<evidence type="ECO:0000313" key="3">
    <source>
        <dbReference type="Proteomes" id="UP000198635"/>
    </source>
</evidence>
<keyword evidence="1" id="KW-0732">Signal</keyword>
<evidence type="ECO:0008006" key="4">
    <source>
        <dbReference type="Google" id="ProtNLM"/>
    </source>
</evidence>
<accession>A0A1I3VVF1</accession>
<feature type="signal peptide" evidence="1">
    <location>
        <begin position="1"/>
        <end position="21"/>
    </location>
</feature>
<dbReference type="EMBL" id="FORX01000011">
    <property type="protein sequence ID" value="SFJ98287.1"/>
    <property type="molecule type" value="Genomic_DNA"/>
</dbReference>
<reference evidence="3" key="1">
    <citation type="submission" date="2016-10" db="EMBL/GenBank/DDBJ databases">
        <authorList>
            <person name="Varghese N."/>
            <person name="Submissions S."/>
        </authorList>
    </citation>
    <scope>NUCLEOTIDE SEQUENCE [LARGE SCALE GENOMIC DNA]</scope>
    <source>
        <strain evidence="3">DSM 5918</strain>
    </source>
</reference>
<feature type="chain" id="PRO_5011658837" description="Outer membrane lipoprotein-sorting protein" evidence="1">
    <location>
        <begin position="22"/>
        <end position="218"/>
    </location>
</feature>
<keyword evidence="3" id="KW-1185">Reference proteome</keyword>
<dbReference type="AlphaFoldDB" id="A0A1I3VVF1"/>